<dbReference type="GO" id="GO:0017056">
    <property type="term" value="F:structural constituent of nuclear pore"/>
    <property type="evidence" value="ECO:0007669"/>
    <property type="project" value="InterPro"/>
</dbReference>
<evidence type="ECO:0000313" key="3">
    <source>
        <dbReference type="Proteomes" id="UP000626092"/>
    </source>
</evidence>
<accession>A0A834L971</accession>
<dbReference type="GO" id="GO:0006606">
    <property type="term" value="P:protein import into nucleus"/>
    <property type="evidence" value="ECO:0007669"/>
    <property type="project" value="TreeGrafter"/>
</dbReference>
<name>A0A834L971_RHOSS</name>
<keyword evidence="1" id="KW-1133">Transmembrane helix</keyword>
<dbReference type="GO" id="GO:0006405">
    <property type="term" value="P:RNA export from nucleus"/>
    <property type="evidence" value="ECO:0007669"/>
    <property type="project" value="TreeGrafter"/>
</dbReference>
<dbReference type="PANTHER" id="PTHR10350:SF6">
    <property type="entry name" value="NUCLEAR PORE COMPLEX PROTEIN NUP155"/>
    <property type="match status" value="1"/>
</dbReference>
<dbReference type="GO" id="GO:0044611">
    <property type="term" value="C:nuclear pore inner ring"/>
    <property type="evidence" value="ECO:0007669"/>
    <property type="project" value="TreeGrafter"/>
</dbReference>
<sequence>MLSVLLLDNDVSVCRSSSSIVGRLLMAVISLWVCSILLIDQALSRGGIAEAFVVLKRVGSHIYPGDGAALPLDTLCLHLEKAALGLNLYLLFLFFFLFFSFSYNDVARALLAASKGAIEPVLNTYDRLLSNGAILPSPIQDYGYFVLCW</sequence>
<reference evidence="2" key="1">
    <citation type="submission" date="2019-11" db="EMBL/GenBank/DDBJ databases">
        <authorList>
            <person name="Liu Y."/>
            <person name="Hou J."/>
            <person name="Li T.-Q."/>
            <person name="Guan C.-H."/>
            <person name="Wu X."/>
            <person name="Wu H.-Z."/>
            <person name="Ling F."/>
            <person name="Zhang R."/>
            <person name="Shi X.-G."/>
            <person name="Ren J.-P."/>
            <person name="Chen E.-F."/>
            <person name="Sun J.-M."/>
        </authorList>
    </citation>
    <scope>NUCLEOTIDE SEQUENCE</scope>
    <source>
        <strain evidence="2">Adult_tree_wgs_1</strain>
        <tissue evidence="2">Leaves</tissue>
    </source>
</reference>
<dbReference type="InterPro" id="IPR004870">
    <property type="entry name" value="Nucleoporin_Nup155"/>
</dbReference>
<dbReference type="GO" id="GO:0000972">
    <property type="term" value="P:transcription-dependent tethering of RNA polymerase II gene DNA at nuclear periphery"/>
    <property type="evidence" value="ECO:0007669"/>
    <property type="project" value="TreeGrafter"/>
</dbReference>
<dbReference type="Proteomes" id="UP000626092">
    <property type="component" value="Unassembled WGS sequence"/>
</dbReference>
<dbReference type="PANTHER" id="PTHR10350">
    <property type="entry name" value="NUCLEAR PORE COMPLEX PROTEIN NUP155"/>
    <property type="match status" value="1"/>
</dbReference>
<protein>
    <submittedName>
        <fullName evidence="2">Uncharacterized protein</fullName>
    </submittedName>
</protein>
<dbReference type="EMBL" id="WJXA01000012">
    <property type="protein sequence ID" value="KAF7123831.1"/>
    <property type="molecule type" value="Genomic_DNA"/>
</dbReference>
<keyword evidence="1" id="KW-0812">Transmembrane</keyword>
<evidence type="ECO:0000256" key="1">
    <source>
        <dbReference type="SAM" id="Phobius"/>
    </source>
</evidence>
<keyword evidence="3" id="KW-1185">Reference proteome</keyword>
<keyword evidence="1" id="KW-0472">Membrane</keyword>
<dbReference type="GO" id="GO:0036228">
    <property type="term" value="P:protein localization to nuclear inner membrane"/>
    <property type="evidence" value="ECO:0007669"/>
    <property type="project" value="TreeGrafter"/>
</dbReference>
<dbReference type="OrthoDB" id="338970at2759"/>
<evidence type="ECO:0000313" key="2">
    <source>
        <dbReference type="EMBL" id="KAF7123831.1"/>
    </source>
</evidence>
<gene>
    <name evidence="2" type="ORF">RHSIM_Rhsim12G0118300</name>
</gene>
<dbReference type="AlphaFoldDB" id="A0A834L971"/>
<feature type="transmembrane region" description="Helical" evidence="1">
    <location>
        <begin position="20"/>
        <end position="39"/>
    </location>
</feature>
<proteinExistence type="predicted"/>
<feature type="transmembrane region" description="Helical" evidence="1">
    <location>
        <begin position="82"/>
        <end position="101"/>
    </location>
</feature>
<comment type="caution">
    <text evidence="2">The sequence shown here is derived from an EMBL/GenBank/DDBJ whole genome shotgun (WGS) entry which is preliminary data.</text>
</comment>
<organism evidence="2 3">
    <name type="scientific">Rhododendron simsii</name>
    <name type="common">Sims's rhododendron</name>
    <dbReference type="NCBI Taxonomy" id="118357"/>
    <lineage>
        <taxon>Eukaryota</taxon>
        <taxon>Viridiplantae</taxon>
        <taxon>Streptophyta</taxon>
        <taxon>Embryophyta</taxon>
        <taxon>Tracheophyta</taxon>
        <taxon>Spermatophyta</taxon>
        <taxon>Magnoliopsida</taxon>
        <taxon>eudicotyledons</taxon>
        <taxon>Gunneridae</taxon>
        <taxon>Pentapetalae</taxon>
        <taxon>asterids</taxon>
        <taxon>Ericales</taxon>
        <taxon>Ericaceae</taxon>
        <taxon>Ericoideae</taxon>
        <taxon>Rhodoreae</taxon>
        <taxon>Rhododendron</taxon>
    </lineage>
</organism>